<organism evidence="1">
    <name type="scientific">marine sediment metagenome</name>
    <dbReference type="NCBI Taxonomy" id="412755"/>
    <lineage>
        <taxon>unclassified sequences</taxon>
        <taxon>metagenomes</taxon>
        <taxon>ecological metagenomes</taxon>
    </lineage>
</organism>
<proteinExistence type="predicted"/>
<dbReference type="AlphaFoldDB" id="A0A0F9UAK8"/>
<dbReference type="EMBL" id="LAZR01000126">
    <property type="protein sequence ID" value="KKN88694.1"/>
    <property type="molecule type" value="Genomic_DNA"/>
</dbReference>
<reference evidence="1" key="1">
    <citation type="journal article" date="2015" name="Nature">
        <title>Complex archaea that bridge the gap between prokaryotes and eukaryotes.</title>
        <authorList>
            <person name="Spang A."/>
            <person name="Saw J.H."/>
            <person name="Jorgensen S.L."/>
            <person name="Zaremba-Niedzwiedzka K."/>
            <person name="Martijn J."/>
            <person name="Lind A.E."/>
            <person name="van Eijk R."/>
            <person name="Schleper C."/>
            <person name="Guy L."/>
            <person name="Ettema T.J."/>
        </authorList>
    </citation>
    <scope>NUCLEOTIDE SEQUENCE</scope>
</reference>
<sequence>MNKKDRTIKAIEYLIVEYKAHNYIPYITNCPLCILHRRHPFPKSCKGCPQACIEGGIGCILFDSYPKSPSSPTYQVAQDIRAAFHERLLKKIKRLPPSRFTIRGWKYLKMKYDQ</sequence>
<name>A0A0F9UAK8_9ZZZZ</name>
<comment type="caution">
    <text evidence="1">The sequence shown here is derived from an EMBL/GenBank/DDBJ whole genome shotgun (WGS) entry which is preliminary data.</text>
</comment>
<evidence type="ECO:0000313" key="1">
    <source>
        <dbReference type="EMBL" id="KKN88694.1"/>
    </source>
</evidence>
<gene>
    <name evidence="1" type="ORF">LCGC14_0245850</name>
</gene>
<protein>
    <submittedName>
        <fullName evidence="1">Uncharacterized protein</fullName>
    </submittedName>
</protein>
<accession>A0A0F9UAK8</accession>